<protein>
    <submittedName>
        <fullName evidence="3">Phosphoesterase RecJ-like protein</fullName>
    </submittedName>
</protein>
<evidence type="ECO:0000259" key="1">
    <source>
        <dbReference type="Pfam" id="PF01368"/>
    </source>
</evidence>
<dbReference type="InterPro" id="IPR038763">
    <property type="entry name" value="DHH_sf"/>
</dbReference>
<dbReference type="EMBL" id="PGFG01000001">
    <property type="protein sequence ID" value="PJJ75519.1"/>
    <property type="molecule type" value="Genomic_DNA"/>
</dbReference>
<evidence type="ECO:0000259" key="2">
    <source>
        <dbReference type="Pfam" id="PF02272"/>
    </source>
</evidence>
<dbReference type="InterPro" id="IPR001667">
    <property type="entry name" value="DDH_dom"/>
</dbReference>
<dbReference type="Gene3D" id="3.10.310.30">
    <property type="match status" value="1"/>
</dbReference>
<dbReference type="Pfam" id="PF01368">
    <property type="entry name" value="DHH"/>
    <property type="match status" value="1"/>
</dbReference>
<dbReference type="InterPro" id="IPR003156">
    <property type="entry name" value="DHHA1_dom"/>
</dbReference>
<dbReference type="GO" id="GO:0003676">
    <property type="term" value="F:nucleic acid binding"/>
    <property type="evidence" value="ECO:0007669"/>
    <property type="project" value="InterPro"/>
</dbReference>
<dbReference type="OrthoDB" id="9803668at2"/>
<dbReference type="AlphaFoldDB" id="A0A2M9CUG6"/>
<accession>A0A2M9CUG6</accession>
<dbReference type="InterPro" id="IPR051319">
    <property type="entry name" value="Oligoribo/pAp-PDE_c-di-AMP_PDE"/>
</dbReference>
<comment type="caution">
    <text evidence="3">The sequence shown here is derived from an EMBL/GenBank/DDBJ whole genome shotgun (WGS) entry which is preliminary data.</text>
</comment>
<dbReference type="PANTHER" id="PTHR47618:SF1">
    <property type="entry name" value="BIFUNCTIONAL OLIGORIBONUCLEASE AND PAP PHOSPHATASE NRNA"/>
    <property type="match status" value="1"/>
</dbReference>
<name>A0A2M9CUG6_9BACT</name>
<organism evidence="3 4">
    <name type="scientific">Thermoflavifilum aggregans</name>
    <dbReference type="NCBI Taxonomy" id="454188"/>
    <lineage>
        <taxon>Bacteria</taxon>
        <taxon>Pseudomonadati</taxon>
        <taxon>Bacteroidota</taxon>
        <taxon>Chitinophagia</taxon>
        <taxon>Chitinophagales</taxon>
        <taxon>Chitinophagaceae</taxon>
        <taxon>Thermoflavifilum</taxon>
    </lineage>
</organism>
<dbReference type="PANTHER" id="PTHR47618">
    <property type="entry name" value="BIFUNCTIONAL OLIGORIBONUCLEASE AND PAP PHOSPHATASE NRNA"/>
    <property type="match status" value="1"/>
</dbReference>
<sequence length="340" mass="38138">MKPILELLPLLSRPRQIAIIMHQKPDADAMGSSLALFHYFQLKHHQVAVVSPTLYPDFLKWMPGAKEVIIYELHPEKATEALQKAEIIFCMDFNAFHRARPADAALAQSAGIKVIIDHHLQPEPVFEYGLSDVQASSTAELVYEVIIGWGDKSLINNEIAQCIYAGTMTDTGSFRFAATSARVHRMVADLMEHGLRHEPIHQAIYDNFLENRLRFLGYVLSNRMEVFYEYNAALITVPASDVRKFNLSSGDTEGLVNYPLSIQGIKLSALMVENHQEIRISLRSKGDFDVNEFARKYFNGGGHLNAAGGRSTDSLEATVARFKKALEENKALLEKPLKNP</sequence>
<feature type="domain" description="DHHA1" evidence="2">
    <location>
        <begin position="244"/>
        <end position="328"/>
    </location>
</feature>
<reference evidence="3 4" key="1">
    <citation type="submission" date="2017-11" db="EMBL/GenBank/DDBJ databases">
        <title>Genomic Encyclopedia of Archaeal and Bacterial Type Strains, Phase II (KMG-II): From Individual Species to Whole Genera.</title>
        <authorList>
            <person name="Goeker M."/>
        </authorList>
    </citation>
    <scope>NUCLEOTIDE SEQUENCE [LARGE SCALE GENOMIC DNA]</scope>
    <source>
        <strain evidence="3 4">DSM 27268</strain>
    </source>
</reference>
<gene>
    <name evidence="3" type="ORF">BXY57_1098</name>
</gene>
<feature type="domain" description="DDH" evidence="1">
    <location>
        <begin position="16"/>
        <end position="167"/>
    </location>
</feature>
<proteinExistence type="predicted"/>
<evidence type="ECO:0000313" key="4">
    <source>
        <dbReference type="Proteomes" id="UP000230000"/>
    </source>
</evidence>
<dbReference type="Pfam" id="PF02272">
    <property type="entry name" value="DHHA1"/>
    <property type="match status" value="1"/>
</dbReference>
<dbReference type="SUPFAM" id="SSF64182">
    <property type="entry name" value="DHH phosphoesterases"/>
    <property type="match status" value="1"/>
</dbReference>
<dbReference type="Gene3D" id="3.90.1640.10">
    <property type="entry name" value="inorganic pyrophosphatase (n-terminal core)"/>
    <property type="match status" value="1"/>
</dbReference>
<keyword evidence="4" id="KW-1185">Reference proteome</keyword>
<dbReference type="Proteomes" id="UP000230000">
    <property type="component" value="Unassembled WGS sequence"/>
</dbReference>
<evidence type="ECO:0000313" key="3">
    <source>
        <dbReference type="EMBL" id="PJJ75519.1"/>
    </source>
</evidence>
<dbReference type="RefSeq" id="WP_100314117.1">
    <property type="nucleotide sequence ID" value="NZ_PGFG01000001.1"/>
</dbReference>